<protein>
    <submittedName>
        <fullName evidence="2">Uncharacterized protein</fullName>
    </submittedName>
</protein>
<comment type="caution">
    <text evidence="2">The sequence shown here is derived from an EMBL/GenBank/DDBJ whole genome shotgun (WGS) entry which is preliminary data.</text>
</comment>
<evidence type="ECO:0000313" key="2">
    <source>
        <dbReference type="EMBL" id="OAD20671.1"/>
    </source>
</evidence>
<dbReference type="EMBL" id="LUTY01002197">
    <property type="protein sequence ID" value="OAD20671.1"/>
    <property type="molecule type" value="Genomic_DNA"/>
</dbReference>
<organism evidence="2 3">
    <name type="scientific">Candidatus Thiomargarita nelsonii</name>
    <dbReference type="NCBI Taxonomy" id="1003181"/>
    <lineage>
        <taxon>Bacteria</taxon>
        <taxon>Pseudomonadati</taxon>
        <taxon>Pseudomonadota</taxon>
        <taxon>Gammaproteobacteria</taxon>
        <taxon>Thiotrichales</taxon>
        <taxon>Thiotrichaceae</taxon>
        <taxon>Thiomargarita</taxon>
    </lineage>
</organism>
<reference evidence="2 3" key="1">
    <citation type="submission" date="2016-05" db="EMBL/GenBank/DDBJ databases">
        <title>Single-cell genome of chain-forming Candidatus Thiomargarita nelsonii and comparison to other large sulfur-oxidizing bacteria.</title>
        <authorList>
            <person name="Winkel M."/>
            <person name="Salman V."/>
            <person name="Woyke T."/>
            <person name="Schulz-Vogt H."/>
            <person name="Richter M."/>
            <person name="Flood B."/>
            <person name="Bailey J."/>
            <person name="Amann R."/>
            <person name="Mussmann M."/>
        </authorList>
    </citation>
    <scope>NUCLEOTIDE SEQUENCE [LARGE SCALE GENOMIC DNA]</scope>
    <source>
        <strain evidence="2 3">THI036</strain>
    </source>
</reference>
<feature type="compositionally biased region" description="Polar residues" evidence="1">
    <location>
        <begin position="131"/>
        <end position="143"/>
    </location>
</feature>
<feature type="non-terminal residue" evidence="2">
    <location>
        <position position="1"/>
    </location>
</feature>
<dbReference type="Proteomes" id="UP000076962">
    <property type="component" value="Unassembled WGS sequence"/>
</dbReference>
<evidence type="ECO:0000313" key="3">
    <source>
        <dbReference type="Proteomes" id="UP000076962"/>
    </source>
</evidence>
<dbReference type="AlphaFoldDB" id="A0A176RY08"/>
<evidence type="ECO:0000256" key="1">
    <source>
        <dbReference type="SAM" id="MobiDB-lite"/>
    </source>
</evidence>
<gene>
    <name evidence="2" type="ORF">THIOM_003610</name>
</gene>
<name>A0A176RY08_9GAMM</name>
<dbReference type="PATRIC" id="fig|1003181.4.peg.4813"/>
<proteinExistence type="predicted"/>
<accession>A0A176RY08</accession>
<feature type="compositionally biased region" description="Polar residues" evidence="1">
    <location>
        <begin position="151"/>
        <end position="168"/>
    </location>
</feature>
<keyword evidence="3" id="KW-1185">Reference proteome</keyword>
<sequence>RGGDDDYSGQIDYGKTTSAKMISLIINLIDPRYNLVVGSQSFDLIFSRENKRYRLRLALHDGFYGVSKDEIEVEGLHGAQQTLIDAAALWILNKAYGEETNFKSCFTPKQAKLTQNGEKSAEKKKPVEVPQKNTATDKPNGTVTDVEPANSEPTEPTQENGAQNTDQDNGYYIIQQRKK</sequence>
<feature type="region of interest" description="Disordered" evidence="1">
    <location>
        <begin position="113"/>
        <end position="179"/>
    </location>
</feature>